<organism evidence="3 4">
    <name type="scientific">Moniliophthora roreri</name>
    <name type="common">Frosty pod rot fungus</name>
    <name type="synonym">Monilia roreri</name>
    <dbReference type="NCBI Taxonomy" id="221103"/>
    <lineage>
        <taxon>Eukaryota</taxon>
        <taxon>Fungi</taxon>
        <taxon>Dikarya</taxon>
        <taxon>Basidiomycota</taxon>
        <taxon>Agaricomycotina</taxon>
        <taxon>Agaricomycetes</taxon>
        <taxon>Agaricomycetidae</taxon>
        <taxon>Agaricales</taxon>
        <taxon>Marasmiineae</taxon>
        <taxon>Marasmiaceae</taxon>
        <taxon>Moniliophthora</taxon>
    </lineage>
</organism>
<evidence type="ECO:0000313" key="3">
    <source>
        <dbReference type="EMBL" id="KTB36572.1"/>
    </source>
</evidence>
<evidence type="ECO:0000313" key="4">
    <source>
        <dbReference type="Proteomes" id="UP000054988"/>
    </source>
</evidence>
<dbReference type="InterPro" id="IPR039604">
    <property type="entry name" value="Bfr1"/>
</dbReference>
<proteinExistence type="predicted"/>
<evidence type="ECO:0000256" key="2">
    <source>
        <dbReference type="SAM" id="MobiDB-lite"/>
    </source>
</evidence>
<gene>
    <name evidence="3" type="ORF">WG66_10783</name>
</gene>
<dbReference type="GO" id="GO:0003729">
    <property type="term" value="F:mRNA binding"/>
    <property type="evidence" value="ECO:0007669"/>
    <property type="project" value="TreeGrafter"/>
</dbReference>
<accession>A0A0W0FJX7</accession>
<dbReference type="GO" id="GO:0008298">
    <property type="term" value="P:intracellular mRNA localization"/>
    <property type="evidence" value="ECO:0007669"/>
    <property type="project" value="TreeGrafter"/>
</dbReference>
<feature type="region of interest" description="Disordered" evidence="2">
    <location>
        <begin position="485"/>
        <end position="547"/>
    </location>
</feature>
<protein>
    <recommendedName>
        <fullName evidence="5">Nuclear segregation protein bfr1</fullName>
    </recommendedName>
</protein>
<dbReference type="GO" id="GO:0005783">
    <property type="term" value="C:endoplasmic reticulum"/>
    <property type="evidence" value="ECO:0007669"/>
    <property type="project" value="TreeGrafter"/>
</dbReference>
<evidence type="ECO:0008006" key="5">
    <source>
        <dbReference type="Google" id="ProtNLM"/>
    </source>
</evidence>
<dbReference type="AlphaFoldDB" id="A0A0W0FJX7"/>
<comment type="caution">
    <text evidence="3">The sequence shown here is derived from an EMBL/GenBank/DDBJ whole genome shotgun (WGS) entry which is preliminary data.</text>
</comment>
<dbReference type="eggNOG" id="ENOG502QRKP">
    <property type="taxonomic scope" value="Eukaryota"/>
</dbReference>
<dbReference type="GO" id="GO:0042175">
    <property type="term" value="C:nuclear outer membrane-endoplasmic reticulum membrane network"/>
    <property type="evidence" value="ECO:0007669"/>
    <property type="project" value="TreeGrafter"/>
</dbReference>
<reference evidence="3 4" key="1">
    <citation type="submission" date="2015-12" db="EMBL/GenBank/DDBJ databases">
        <title>Draft genome sequence of Moniliophthora roreri, the causal agent of frosty pod rot of cacao.</title>
        <authorList>
            <person name="Aime M.C."/>
            <person name="Diaz-Valderrama J.R."/>
            <person name="Kijpornyongpan T."/>
            <person name="Phillips-Mora W."/>
        </authorList>
    </citation>
    <scope>NUCLEOTIDE SEQUENCE [LARGE SCALE GENOMIC DNA]</scope>
    <source>
        <strain evidence="3 4">MCA 2952</strain>
    </source>
</reference>
<feature type="compositionally biased region" description="Basic and acidic residues" evidence="2">
    <location>
        <begin position="49"/>
        <end position="58"/>
    </location>
</feature>
<feature type="compositionally biased region" description="Polar residues" evidence="2">
    <location>
        <begin position="9"/>
        <end position="35"/>
    </location>
</feature>
<feature type="region of interest" description="Disordered" evidence="2">
    <location>
        <begin position="81"/>
        <end position="115"/>
    </location>
</feature>
<dbReference type="GO" id="GO:1990904">
    <property type="term" value="C:ribonucleoprotein complex"/>
    <property type="evidence" value="ECO:0007669"/>
    <property type="project" value="TreeGrafter"/>
</dbReference>
<dbReference type="Proteomes" id="UP000054988">
    <property type="component" value="Unassembled WGS sequence"/>
</dbReference>
<feature type="coiled-coil region" evidence="1">
    <location>
        <begin position="121"/>
        <end position="317"/>
    </location>
</feature>
<feature type="region of interest" description="Disordered" evidence="2">
    <location>
        <begin position="1"/>
        <end position="58"/>
    </location>
</feature>
<dbReference type="PANTHER" id="PTHR31027:SF2">
    <property type="entry name" value="LEBERCILIN DOMAIN-CONTAINING PROTEIN"/>
    <property type="match status" value="1"/>
</dbReference>
<sequence>MPPPAAKSKTANGTSAKGKTPSSTNGTTTPVSTAPSEKKSDATPFVGGKPDKKAYDAEQQRIKAEIDALQVKLSAVKDKISLATKSGSGNERRNALRAERDGIRDQQAGNKASRGKLLDQVKSLQDSISKKIKDLNAAKAKIPYKNVAELDAHIKNLEKQVESGSMKLADEKRALQEISQTKRNRKTVESFQADQEAIEAERRKVDELKKQLDDPEAKAISERYDAIAKELDDLKKEEDEAYASRSKLFEERDNLQAQINTLYNEKRESSQQFRDANDRYWNKVNEDRARRAERARAQRAAEEAEKKREIAQRLREEAEIPAFQAQIEDCQTLIDALSGKTTGEVTYKSAPSQAGKADIAGVPKLDIRKVEDVPEGMVARKKKGDDDDNYFVAKGKGGKANKKTAQPKSSNGPAAIEPSVSSQLNLPFSTLSALLSLSIPPPTSAADIPRVIEDVGTKKAWFEANQARVTAENIAKAEAEIRRLEAKEASNQESSGTDVIPPNGGGERPGEPAPTPKVSELASVPVPSDEVDAKLESVEEDGEAASQ</sequence>
<dbReference type="PANTHER" id="PTHR31027">
    <property type="entry name" value="NUCLEAR SEGREGATION PROTEIN BFR1"/>
    <property type="match status" value="1"/>
</dbReference>
<feature type="compositionally biased region" description="Basic and acidic residues" evidence="2">
    <location>
        <begin position="90"/>
        <end position="104"/>
    </location>
</feature>
<keyword evidence="1" id="KW-0175">Coiled coil</keyword>
<evidence type="ECO:0000256" key="1">
    <source>
        <dbReference type="SAM" id="Coils"/>
    </source>
</evidence>
<name>A0A0W0FJX7_MONRR</name>
<feature type="compositionally biased region" description="Acidic residues" evidence="2">
    <location>
        <begin position="538"/>
        <end position="547"/>
    </location>
</feature>
<dbReference type="EMBL" id="LATX01001892">
    <property type="protein sequence ID" value="KTB36572.1"/>
    <property type="molecule type" value="Genomic_DNA"/>
</dbReference>
<feature type="region of interest" description="Disordered" evidence="2">
    <location>
        <begin position="378"/>
        <end position="418"/>
    </location>
</feature>